<dbReference type="GO" id="GO:0008168">
    <property type="term" value="F:methyltransferase activity"/>
    <property type="evidence" value="ECO:0007669"/>
    <property type="project" value="UniProtKB-KW"/>
</dbReference>
<dbReference type="AlphaFoldDB" id="A0A839GBC1"/>
<keyword evidence="3" id="KW-1185">Reference proteome</keyword>
<dbReference type="RefSeq" id="WP_182512563.1">
    <property type="nucleotide sequence ID" value="NZ_JACJIQ010000005.1"/>
</dbReference>
<accession>A0A839GBC1</accession>
<dbReference type="InterPro" id="IPR029063">
    <property type="entry name" value="SAM-dependent_MTases_sf"/>
</dbReference>
<organism evidence="2 3">
    <name type="scientific">Rufibacter quisquiliarum</name>
    <dbReference type="NCBI Taxonomy" id="1549639"/>
    <lineage>
        <taxon>Bacteria</taxon>
        <taxon>Pseudomonadati</taxon>
        <taxon>Bacteroidota</taxon>
        <taxon>Cytophagia</taxon>
        <taxon>Cytophagales</taxon>
        <taxon>Hymenobacteraceae</taxon>
        <taxon>Rufibacter</taxon>
    </lineage>
</organism>
<proteinExistence type="predicted"/>
<gene>
    <name evidence="2" type="ORF">FHS90_001552</name>
</gene>
<feature type="domain" description="Methyltransferase" evidence="1">
    <location>
        <begin position="45"/>
        <end position="142"/>
    </location>
</feature>
<keyword evidence="2" id="KW-0830">Ubiquinone</keyword>
<dbReference type="SUPFAM" id="SSF53335">
    <property type="entry name" value="S-adenosyl-L-methionine-dependent methyltransferases"/>
    <property type="match status" value="1"/>
</dbReference>
<evidence type="ECO:0000313" key="3">
    <source>
        <dbReference type="Proteomes" id="UP000563094"/>
    </source>
</evidence>
<dbReference type="CDD" id="cd02440">
    <property type="entry name" value="AdoMet_MTases"/>
    <property type="match status" value="1"/>
</dbReference>
<dbReference type="GO" id="GO:0032259">
    <property type="term" value="P:methylation"/>
    <property type="evidence" value="ECO:0007669"/>
    <property type="project" value="UniProtKB-KW"/>
</dbReference>
<dbReference type="Gene3D" id="3.40.50.150">
    <property type="entry name" value="Vaccinia Virus protein VP39"/>
    <property type="match status" value="1"/>
</dbReference>
<evidence type="ECO:0000259" key="1">
    <source>
        <dbReference type="Pfam" id="PF13649"/>
    </source>
</evidence>
<dbReference type="EMBL" id="JACJIQ010000005">
    <property type="protein sequence ID" value="MBA9076844.1"/>
    <property type="molecule type" value="Genomic_DNA"/>
</dbReference>
<keyword evidence="2" id="KW-0489">Methyltransferase</keyword>
<sequence length="227" mass="25328">MPSKPSPDFNLIAPVYDTLAVLVFGQAQKRAQQHFLPQIPAGARVLVLGGGSGFLLTQLFGCCTPGKVLFLEASGTMLQKARQRLLHLPHAAAVEFRCGTEQDLLPHETFHVVLTPFVLDLFTPPEAAAMINRLAAALLPSGLWLHTDFHLSAGGRNRRWQQFLLWAMYRFFRKVSQISASRLPPLDQLLGEAGFAPRQQAFFYRGFIKAQVLQAKSPPKKNLKNWQ</sequence>
<comment type="caution">
    <text evidence="2">The sequence shown here is derived from an EMBL/GenBank/DDBJ whole genome shotgun (WGS) entry which is preliminary data.</text>
</comment>
<protein>
    <submittedName>
        <fullName evidence="2">Ubiquinone/menaquinone biosynthesis C-methylase UbiE</fullName>
    </submittedName>
</protein>
<keyword evidence="2" id="KW-0808">Transferase</keyword>
<dbReference type="Pfam" id="PF13649">
    <property type="entry name" value="Methyltransf_25"/>
    <property type="match status" value="1"/>
</dbReference>
<name>A0A839GBC1_9BACT</name>
<dbReference type="InterPro" id="IPR041698">
    <property type="entry name" value="Methyltransf_25"/>
</dbReference>
<reference evidence="2 3" key="1">
    <citation type="submission" date="2020-08" db="EMBL/GenBank/DDBJ databases">
        <title>Genomic Encyclopedia of Type Strains, Phase IV (KMG-IV): sequencing the most valuable type-strain genomes for metagenomic binning, comparative biology and taxonomic classification.</title>
        <authorList>
            <person name="Goeker M."/>
        </authorList>
    </citation>
    <scope>NUCLEOTIDE SEQUENCE [LARGE SCALE GENOMIC DNA]</scope>
    <source>
        <strain evidence="2 3">DSM 29854</strain>
    </source>
</reference>
<dbReference type="Proteomes" id="UP000563094">
    <property type="component" value="Unassembled WGS sequence"/>
</dbReference>
<evidence type="ECO:0000313" key="2">
    <source>
        <dbReference type="EMBL" id="MBA9076844.1"/>
    </source>
</evidence>